<dbReference type="Ensembl" id="ENSNMLT00000048524.1">
    <property type="protein sequence ID" value="ENSNMLP00000043718.1"/>
    <property type="gene ID" value="ENSNMLG00000026495.1"/>
</dbReference>
<keyword evidence="13" id="KW-1185">Reference proteome</keyword>
<accession>A0A8C6V4E2</accession>
<evidence type="ECO:0000256" key="4">
    <source>
        <dbReference type="ARBA" id="ARBA00022660"/>
    </source>
</evidence>
<reference evidence="12" key="2">
    <citation type="submission" date="2025-09" db="UniProtKB">
        <authorList>
            <consortium name="Ensembl"/>
        </authorList>
    </citation>
    <scope>IDENTIFICATION</scope>
</reference>
<evidence type="ECO:0000256" key="1">
    <source>
        <dbReference type="ARBA" id="ARBA00005882"/>
    </source>
</evidence>
<feature type="transmembrane region" description="Helical" evidence="11">
    <location>
        <begin position="116"/>
        <end position="138"/>
    </location>
</feature>
<evidence type="ECO:0000256" key="7">
    <source>
        <dbReference type="ARBA" id="ARBA00022982"/>
    </source>
</evidence>
<dbReference type="Pfam" id="PF04800">
    <property type="entry name" value="NDUS4"/>
    <property type="match status" value="1"/>
</dbReference>
<proteinExistence type="inferred from homology"/>
<comment type="function">
    <text evidence="10">Accessory subunit of the mitochondrial membrane respiratory chain NADH dehydrogenase (Complex I), that is believed not to be involved in catalysis. Complex I functions in the transfer of electrons from NADH to the respiratory chain. The immediate electron acceptor for the enzyme is believed to be ubiquinone.</text>
</comment>
<evidence type="ECO:0000256" key="9">
    <source>
        <dbReference type="ARBA" id="ARBA00023136"/>
    </source>
</evidence>
<dbReference type="Proteomes" id="UP000694523">
    <property type="component" value="Unplaced"/>
</dbReference>
<keyword evidence="6 10" id="KW-0809">Transit peptide</keyword>
<evidence type="ECO:0000256" key="6">
    <source>
        <dbReference type="ARBA" id="ARBA00022946"/>
    </source>
</evidence>
<name>A0A8C6V4E2_9GOBI</name>
<evidence type="ECO:0000256" key="3">
    <source>
        <dbReference type="ARBA" id="ARBA00022448"/>
    </source>
</evidence>
<organism evidence="12 13">
    <name type="scientific">Neogobius melanostomus</name>
    <name type="common">round goby</name>
    <dbReference type="NCBI Taxonomy" id="47308"/>
    <lineage>
        <taxon>Eukaryota</taxon>
        <taxon>Metazoa</taxon>
        <taxon>Chordata</taxon>
        <taxon>Craniata</taxon>
        <taxon>Vertebrata</taxon>
        <taxon>Euteleostomi</taxon>
        <taxon>Actinopterygii</taxon>
        <taxon>Neopterygii</taxon>
        <taxon>Teleostei</taxon>
        <taxon>Neoteleostei</taxon>
        <taxon>Acanthomorphata</taxon>
        <taxon>Gobiaria</taxon>
        <taxon>Gobiiformes</taxon>
        <taxon>Gobioidei</taxon>
        <taxon>Gobiidae</taxon>
        <taxon>Benthophilinae</taxon>
        <taxon>Neogobiini</taxon>
        <taxon>Neogobius</taxon>
    </lineage>
</organism>
<keyword evidence="8 10" id="KW-0496">Mitochondrion</keyword>
<protein>
    <recommendedName>
        <fullName evidence="2 10">NADH dehydrogenase [ubiquinone] iron-sulfur protein 4, mitochondrial</fullName>
    </recommendedName>
</protein>
<comment type="subcellular location">
    <subcellularLocation>
        <location evidence="10">Mitochondrion inner membrane</location>
        <topology evidence="10">Peripheral membrane protein</topology>
        <orientation evidence="10">Matrix side</orientation>
    </subcellularLocation>
</comment>
<comment type="similarity">
    <text evidence="1 10">Belongs to the complex I NDUFS4 subunit family.</text>
</comment>
<keyword evidence="4 10" id="KW-0679">Respiratory chain</keyword>
<evidence type="ECO:0000313" key="12">
    <source>
        <dbReference type="Ensembl" id="ENSNMLP00000043718.1"/>
    </source>
</evidence>
<keyword evidence="11" id="KW-0812">Transmembrane</keyword>
<evidence type="ECO:0000256" key="10">
    <source>
        <dbReference type="RuleBase" id="RU367010"/>
    </source>
</evidence>
<dbReference type="InterPro" id="IPR038532">
    <property type="entry name" value="NDUFS4-like_sf"/>
</dbReference>
<dbReference type="PANTHER" id="PTHR12219">
    <property type="entry name" value="NADH-UBIQUINONE OXIDOREDUCTASE"/>
    <property type="match status" value="1"/>
</dbReference>
<sequence>MASSMSLLGLGRLSLTSAASKWFIHPLRILQRSLVCRKNTSKHARCTSLFQLRVQCSQESTAPRSGKWTSTQESAGRIHSWAGPQRKRLSLSTTVNAFELCICSDNLILLMIQHCFLYYVVIVRESVFFQLFIYNYILPYRADPLSNMVLSFSSKDDAIAFAEKNGWSYEVTEKRSSKPRVKSYGANFSWDKRTRRSAK</sequence>
<keyword evidence="3 10" id="KW-0813">Transport</keyword>
<dbReference type="AlphaFoldDB" id="A0A8C6V4E2"/>
<dbReference type="GO" id="GO:0022900">
    <property type="term" value="P:electron transport chain"/>
    <property type="evidence" value="ECO:0007669"/>
    <property type="project" value="InterPro"/>
</dbReference>
<dbReference type="GO" id="GO:0005743">
    <property type="term" value="C:mitochondrial inner membrane"/>
    <property type="evidence" value="ECO:0007669"/>
    <property type="project" value="UniProtKB-SubCell"/>
</dbReference>
<dbReference type="PANTHER" id="PTHR12219:SF8">
    <property type="entry name" value="NADH DEHYDROGENASE [UBIQUINONE] IRON-SULFUR PROTEIN 4, MITOCHONDRIAL"/>
    <property type="match status" value="1"/>
</dbReference>
<reference evidence="12" key="1">
    <citation type="submission" date="2025-08" db="UniProtKB">
        <authorList>
            <consortium name="Ensembl"/>
        </authorList>
    </citation>
    <scope>IDENTIFICATION</scope>
</reference>
<evidence type="ECO:0000256" key="11">
    <source>
        <dbReference type="SAM" id="Phobius"/>
    </source>
</evidence>
<keyword evidence="11" id="KW-1133">Transmembrane helix</keyword>
<keyword evidence="7 10" id="KW-0249">Electron transport</keyword>
<evidence type="ECO:0000256" key="8">
    <source>
        <dbReference type="ARBA" id="ARBA00023128"/>
    </source>
</evidence>
<evidence type="ECO:0000313" key="13">
    <source>
        <dbReference type="Proteomes" id="UP000694523"/>
    </source>
</evidence>
<keyword evidence="5 10" id="KW-0999">Mitochondrion inner membrane</keyword>
<dbReference type="InterPro" id="IPR006885">
    <property type="entry name" value="NADH_UbQ_FeS_4_mit-like"/>
</dbReference>
<dbReference type="Gene3D" id="3.30.160.190">
    <property type="entry name" value="atu1810 like domain"/>
    <property type="match status" value="1"/>
</dbReference>
<evidence type="ECO:0000256" key="2">
    <source>
        <dbReference type="ARBA" id="ARBA00015796"/>
    </source>
</evidence>
<evidence type="ECO:0000256" key="5">
    <source>
        <dbReference type="ARBA" id="ARBA00022792"/>
    </source>
</evidence>
<keyword evidence="9 10" id="KW-0472">Membrane</keyword>